<gene>
    <name evidence="1" type="ORF">METZ01_LOCUS255658</name>
</gene>
<protein>
    <submittedName>
        <fullName evidence="1">Uncharacterized protein</fullName>
    </submittedName>
</protein>
<reference evidence="1" key="1">
    <citation type="submission" date="2018-05" db="EMBL/GenBank/DDBJ databases">
        <authorList>
            <person name="Lanie J.A."/>
            <person name="Ng W.-L."/>
            <person name="Kazmierczak K.M."/>
            <person name="Andrzejewski T.M."/>
            <person name="Davidsen T.M."/>
            <person name="Wayne K.J."/>
            <person name="Tettelin H."/>
            <person name="Glass J.I."/>
            <person name="Rusch D."/>
            <person name="Podicherti R."/>
            <person name="Tsui H.-C.T."/>
            <person name="Winkler M.E."/>
        </authorList>
    </citation>
    <scope>NUCLEOTIDE SEQUENCE</scope>
</reference>
<dbReference type="EMBL" id="UINC01069435">
    <property type="protein sequence ID" value="SVC02804.1"/>
    <property type="molecule type" value="Genomic_DNA"/>
</dbReference>
<accession>A0A382ISH1</accession>
<evidence type="ECO:0000313" key="1">
    <source>
        <dbReference type="EMBL" id="SVC02804.1"/>
    </source>
</evidence>
<name>A0A382ISH1_9ZZZZ</name>
<dbReference type="AlphaFoldDB" id="A0A382ISH1"/>
<sequence length="41" mass="4547">MILCFLLIILRGKSITLVFSGTSLIIVVPIPTKQSFPILIF</sequence>
<proteinExistence type="predicted"/>
<organism evidence="1">
    <name type="scientific">marine metagenome</name>
    <dbReference type="NCBI Taxonomy" id="408172"/>
    <lineage>
        <taxon>unclassified sequences</taxon>
        <taxon>metagenomes</taxon>
        <taxon>ecological metagenomes</taxon>
    </lineage>
</organism>